<dbReference type="Proteomes" id="UP001383192">
    <property type="component" value="Unassembled WGS sequence"/>
</dbReference>
<name>A0AAW0CJB1_9AGAR</name>
<gene>
    <name evidence="2" type="ORF">VNI00_010497</name>
</gene>
<proteinExistence type="predicted"/>
<sequence length="360" mass="39093">MENTPAQPVLTDRDGTLLDIPHATIREDASRLRALLSSAHWHGGQLRHHQEMVNHHLDHLDRVVAGAEQALDSLLQNVSELTSASETESDRRESFATAISQPPSPQSEFADDAYDQLVQSVLLTPNGTHAVLTEEDVAMVNTPVPAKPPQTLVISGPLQSFSPSSPLAPYAFHGPTPAFVSAAGSISAGPSSTLSQPLFTRSRSPKKEGPETPVAGTSNTNAVSATVISGRTKIRNGVFVVLTSDPADSTIYKTWAKANSARGPNKTSPLLSYTTEKDAQQALQGYVRSKLVVYLHDPRYANAWFAVLKGRHPTICQRDELLKTIGKDHVKELFADDIVPAFTEEDAVAIYQDRNNMYQD</sequence>
<evidence type="ECO:0000313" key="2">
    <source>
        <dbReference type="EMBL" id="KAK7038867.1"/>
    </source>
</evidence>
<dbReference type="EMBL" id="JAYKXP010000042">
    <property type="protein sequence ID" value="KAK7038867.1"/>
    <property type="molecule type" value="Genomic_DNA"/>
</dbReference>
<feature type="region of interest" description="Disordered" evidence="1">
    <location>
        <begin position="82"/>
        <end position="107"/>
    </location>
</feature>
<evidence type="ECO:0000256" key="1">
    <source>
        <dbReference type="SAM" id="MobiDB-lite"/>
    </source>
</evidence>
<comment type="caution">
    <text evidence="2">The sequence shown here is derived from an EMBL/GenBank/DDBJ whole genome shotgun (WGS) entry which is preliminary data.</text>
</comment>
<feature type="compositionally biased region" description="Polar residues" evidence="1">
    <location>
        <begin position="193"/>
        <end position="202"/>
    </location>
</feature>
<feature type="region of interest" description="Disordered" evidence="1">
    <location>
        <begin position="188"/>
        <end position="219"/>
    </location>
</feature>
<accession>A0AAW0CJB1</accession>
<evidence type="ECO:0000313" key="3">
    <source>
        <dbReference type="Proteomes" id="UP001383192"/>
    </source>
</evidence>
<reference evidence="2 3" key="1">
    <citation type="submission" date="2024-01" db="EMBL/GenBank/DDBJ databases">
        <title>A draft genome for a cacao thread blight-causing isolate of Paramarasmius palmivorus.</title>
        <authorList>
            <person name="Baruah I.K."/>
            <person name="Bukari Y."/>
            <person name="Amoako-Attah I."/>
            <person name="Meinhardt L.W."/>
            <person name="Bailey B.A."/>
            <person name="Cohen S.P."/>
        </authorList>
    </citation>
    <scope>NUCLEOTIDE SEQUENCE [LARGE SCALE GENOMIC DNA]</scope>
    <source>
        <strain evidence="2 3">GH-12</strain>
    </source>
</reference>
<protein>
    <submittedName>
        <fullName evidence="2">Uncharacterized protein</fullName>
    </submittedName>
</protein>
<organism evidence="2 3">
    <name type="scientific">Paramarasmius palmivorus</name>
    <dbReference type="NCBI Taxonomy" id="297713"/>
    <lineage>
        <taxon>Eukaryota</taxon>
        <taxon>Fungi</taxon>
        <taxon>Dikarya</taxon>
        <taxon>Basidiomycota</taxon>
        <taxon>Agaricomycotina</taxon>
        <taxon>Agaricomycetes</taxon>
        <taxon>Agaricomycetidae</taxon>
        <taxon>Agaricales</taxon>
        <taxon>Marasmiineae</taxon>
        <taxon>Marasmiaceae</taxon>
        <taxon>Paramarasmius</taxon>
    </lineage>
</organism>
<keyword evidence="3" id="KW-1185">Reference proteome</keyword>
<dbReference type="AlphaFoldDB" id="A0AAW0CJB1"/>